<keyword evidence="2" id="KW-0812">Transmembrane</keyword>
<evidence type="ECO:0000313" key="4">
    <source>
        <dbReference type="Proteomes" id="UP000288859"/>
    </source>
</evidence>
<dbReference type="Proteomes" id="UP000288859">
    <property type="component" value="Unassembled WGS sequence"/>
</dbReference>
<feature type="transmembrane region" description="Helical" evidence="2">
    <location>
        <begin position="39"/>
        <end position="62"/>
    </location>
</feature>
<dbReference type="GO" id="GO:0004497">
    <property type="term" value="F:monooxygenase activity"/>
    <property type="evidence" value="ECO:0007669"/>
    <property type="project" value="InterPro"/>
</dbReference>
<dbReference type="FunFam" id="1.10.630.10:FF:000051">
    <property type="entry name" value="Cytochrome P450 monooxygenase (Fum15)"/>
    <property type="match status" value="1"/>
</dbReference>
<keyword evidence="2" id="KW-1133">Transmembrane helix</keyword>
<dbReference type="Gene3D" id="1.10.630.10">
    <property type="entry name" value="Cytochrome P450"/>
    <property type="match status" value="1"/>
</dbReference>
<keyword evidence="1" id="KW-0408">Iron</keyword>
<dbReference type="GO" id="GO:0020037">
    <property type="term" value="F:heme binding"/>
    <property type="evidence" value="ECO:0007669"/>
    <property type="project" value="InterPro"/>
</dbReference>
<dbReference type="OrthoDB" id="1470350at2759"/>
<dbReference type="InterPro" id="IPR036396">
    <property type="entry name" value="Cyt_P450_sf"/>
</dbReference>
<dbReference type="VEuPathDB" id="FungiDB:PV10_03087"/>
<keyword evidence="2" id="KW-0472">Membrane</keyword>
<dbReference type="AlphaFoldDB" id="A0A438MV20"/>
<dbReference type="Pfam" id="PF00067">
    <property type="entry name" value="p450"/>
    <property type="match status" value="1"/>
</dbReference>
<proteinExistence type="predicted"/>
<dbReference type="InterPro" id="IPR001128">
    <property type="entry name" value="Cyt_P450"/>
</dbReference>
<evidence type="ECO:0000256" key="2">
    <source>
        <dbReference type="SAM" id="Phobius"/>
    </source>
</evidence>
<accession>A0A438MV20</accession>
<keyword evidence="1" id="KW-0349">Heme</keyword>
<dbReference type="CDD" id="cd11069">
    <property type="entry name" value="CYP_FUM15-like"/>
    <property type="match status" value="1"/>
</dbReference>
<sequence>MPFFFPEYMSTYRCWLTVSLASAIVLVRGFPAYSVLGSHVLTALSVFLLHWVVFGIYTVIIYPHFVSPLRHLPGPSGGSFFNGQWSVLVAEPSGIPPRRWANEIPNHGLIRYLHLFNRERVLVTSPKGLAEVLTTKSYDFIKPSLLRSGIGQILGIGILFAEGDEHKAQRKNLMPAFNFRHIKELYPIFWSKSREMIYAIKADFKPSDESKHVVEIGEWASRATLDIIGVAGLGQDFEALKDPSNELNTIYRSIFQPNRTAQILGLLQFFIPHVIIRNLPFERNSQVHAASKVARDTCRRLVEQKKQRLANKEPMHPDIISVALESGGFTEDQLVDNMMTFLAAGHETTASSLTWAAYVLSKHPEMQKRLREEIRSHIPSLDSDNITHETLDNMPYLHAVCQEVLRLWAPVPLTLRDAAHHTTILGEFVPKGTKVILSPWAINNNKELWGDDADDFNPDRWMAPGQSNAGGAVSNYAFLTFLHGPRSCIGMKFAQAEFAALLAAFVGTWEFEMVDPDEEIVIKGGITARPRDGMRLYVKSAGDW</sequence>
<dbReference type="GO" id="GO:0005506">
    <property type="term" value="F:iron ion binding"/>
    <property type="evidence" value="ECO:0007669"/>
    <property type="project" value="InterPro"/>
</dbReference>
<organism evidence="3 4">
    <name type="scientific">Exophiala mesophila</name>
    <name type="common">Black yeast-like fungus</name>
    <dbReference type="NCBI Taxonomy" id="212818"/>
    <lineage>
        <taxon>Eukaryota</taxon>
        <taxon>Fungi</taxon>
        <taxon>Dikarya</taxon>
        <taxon>Ascomycota</taxon>
        <taxon>Pezizomycotina</taxon>
        <taxon>Eurotiomycetes</taxon>
        <taxon>Chaetothyriomycetidae</taxon>
        <taxon>Chaetothyriales</taxon>
        <taxon>Herpotrichiellaceae</taxon>
        <taxon>Exophiala</taxon>
    </lineage>
</organism>
<dbReference type="PRINTS" id="PR00463">
    <property type="entry name" value="EP450I"/>
</dbReference>
<dbReference type="PANTHER" id="PTHR24305">
    <property type="entry name" value="CYTOCHROME P450"/>
    <property type="match status" value="1"/>
</dbReference>
<evidence type="ECO:0000256" key="1">
    <source>
        <dbReference type="PIRSR" id="PIRSR602401-1"/>
    </source>
</evidence>
<dbReference type="PANTHER" id="PTHR24305:SF227">
    <property type="entry name" value="P450, PUTATIVE (EUROFUNG)-RELATED"/>
    <property type="match status" value="1"/>
</dbReference>
<dbReference type="SUPFAM" id="SSF48264">
    <property type="entry name" value="Cytochrome P450"/>
    <property type="match status" value="1"/>
</dbReference>
<feature type="binding site" description="axial binding residue" evidence="1">
    <location>
        <position position="488"/>
    </location>
    <ligand>
        <name>heme</name>
        <dbReference type="ChEBI" id="CHEBI:30413"/>
    </ligand>
    <ligandPart>
        <name>Fe</name>
        <dbReference type="ChEBI" id="CHEBI:18248"/>
    </ligandPart>
</feature>
<dbReference type="PRINTS" id="PR00385">
    <property type="entry name" value="P450"/>
</dbReference>
<dbReference type="InterPro" id="IPR050121">
    <property type="entry name" value="Cytochrome_P450_monoxygenase"/>
</dbReference>
<comment type="caution">
    <text evidence="3">The sequence shown here is derived from an EMBL/GenBank/DDBJ whole genome shotgun (WGS) entry which is preliminary data.</text>
</comment>
<protein>
    <submittedName>
        <fullName evidence="3">Uncharacterized protein</fullName>
    </submittedName>
</protein>
<name>A0A438MV20_EXOME</name>
<dbReference type="InterPro" id="IPR002401">
    <property type="entry name" value="Cyt_P450_E_grp-I"/>
</dbReference>
<dbReference type="EMBL" id="NAJM01000053">
    <property type="protein sequence ID" value="RVX66975.1"/>
    <property type="molecule type" value="Genomic_DNA"/>
</dbReference>
<gene>
    <name evidence="3" type="ORF">B0A52_09189</name>
</gene>
<reference evidence="3 4" key="1">
    <citation type="submission" date="2017-03" db="EMBL/GenBank/DDBJ databases">
        <title>Genomes of endolithic fungi from Antarctica.</title>
        <authorList>
            <person name="Coleine C."/>
            <person name="Masonjones S."/>
            <person name="Stajich J.E."/>
        </authorList>
    </citation>
    <scope>NUCLEOTIDE SEQUENCE [LARGE SCALE GENOMIC DNA]</scope>
    <source>
        <strain evidence="3 4">CCFEE 6314</strain>
    </source>
</reference>
<comment type="cofactor">
    <cofactor evidence="1">
        <name>heme</name>
        <dbReference type="ChEBI" id="CHEBI:30413"/>
    </cofactor>
</comment>
<dbReference type="GO" id="GO:0016705">
    <property type="term" value="F:oxidoreductase activity, acting on paired donors, with incorporation or reduction of molecular oxygen"/>
    <property type="evidence" value="ECO:0007669"/>
    <property type="project" value="InterPro"/>
</dbReference>
<evidence type="ECO:0000313" key="3">
    <source>
        <dbReference type="EMBL" id="RVX66975.1"/>
    </source>
</evidence>
<keyword evidence="1" id="KW-0479">Metal-binding</keyword>